<organism evidence="3 4">
    <name type="scientific">Papillibacter cinnamivorans DSM 12816</name>
    <dbReference type="NCBI Taxonomy" id="1122930"/>
    <lineage>
        <taxon>Bacteria</taxon>
        <taxon>Bacillati</taxon>
        <taxon>Bacillota</taxon>
        <taxon>Clostridia</taxon>
        <taxon>Eubacteriales</taxon>
        <taxon>Oscillospiraceae</taxon>
        <taxon>Papillibacter</taxon>
    </lineage>
</organism>
<evidence type="ECO:0008006" key="5">
    <source>
        <dbReference type="Google" id="ProtNLM"/>
    </source>
</evidence>
<feature type="domain" description="DUF5616" evidence="2">
    <location>
        <begin position="87"/>
        <end position="222"/>
    </location>
</feature>
<feature type="domain" description="DUF434" evidence="1">
    <location>
        <begin position="27"/>
        <end position="81"/>
    </location>
</feature>
<reference evidence="3 4" key="1">
    <citation type="submission" date="2017-04" db="EMBL/GenBank/DDBJ databases">
        <authorList>
            <person name="Afonso C.L."/>
            <person name="Miller P.J."/>
            <person name="Scott M.A."/>
            <person name="Spackman E."/>
            <person name="Goraichik I."/>
            <person name="Dimitrov K.M."/>
            <person name="Suarez D.L."/>
            <person name="Swayne D.E."/>
        </authorList>
    </citation>
    <scope>NUCLEOTIDE SEQUENCE [LARGE SCALE GENOMIC DNA]</scope>
    <source>
        <strain evidence="3 4">DSM 12816</strain>
    </source>
</reference>
<dbReference type="Pfam" id="PF18481">
    <property type="entry name" value="DUF5616"/>
    <property type="match status" value="1"/>
</dbReference>
<evidence type="ECO:0000259" key="2">
    <source>
        <dbReference type="Pfam" id="PF18481"/>
    </source>
</evidence>
<dbReference type="Proteomes" id="UP000192790">
    <property type="component" value="Unassembled WGS sequence"/>
</dbReference>
<dbReference type="STRING" id="1122930.SAMN02745168_1946"/>
<accession>A0A1W2AT39</accession>
<dbReference type="AlphaFoldDB" id="A0A1W2AT39"/>
<dbReference type="PANTHER" id="PTHR42252:SF1">
    <property type="entry name" value="DUF434 DOMAIN-CONTAINING PROTEIN"/>
    <property type="match status" value="1"/>
</dbReference>
<evidence type="ECO:0000313" key="4">
    <source>
        <dbReference type="Proteomes" id="UP000192790"/>
    </source>
</evidence>
<gene>
    <name evidence="3" type="ORF">SAMN02745168_1946</name>
</gene>
<dbReference type="InterPro" id="IPR041652">
    <property type="entry name" value="DUF5616"/>
</dbReference>
<dbReference type="RefSeq" id="WP_242942820.1">
    <property type="nucleotide sequence ID" value="NZ_FWXW01000004.1"/>
</dbReference>
<dbReference type="EMBL" id="FWXW01000004">
    <property type="protein sequence ID" value="SMC63899.1"/>
    <property type="molecule type" value="Genomic_DNA"/>
</dbReference>
<evidence type="ECO:0000259" key="1">
    <source>
        <dbReference type="Pfam" id="PF04256"/>
    </source>
</evidence>
<name>A0A1W2AT39_9FIRM</name>
<evidence type="ECO:0000313" key="3">
    <source>
        <dbReference type="EMBL" id="SMC63899.1"/>
    </source>
</evidence>
<keyword evidence="4" id="KW-1185">Reference proteome</keyword>
<dbReference type="Pfam" id="PF04256">
    <property type="entry name" value="DUF434"/>
    <property type="match status" value="1"/>
</dbReference>
<dbReference type="PANTHER" id="PTHR42252">
    <property type="entry name" value="DUF5616 DOMAIN-CONTAINING PROTEIN"/>
    <property type="match status" value="1"/>
</dbReference>
<protein>
    <recommendedName>
        <fullName evidence="5">DUF434 domain-containing protein</fullName>
    </recommendedName>
</protein>
<sequence length="241" mass="26731">MGMEKAKKRGYSPEDEREFAPPALKTLRRAAGELCFLLNRGYPMKAASTFVGNHYLLSQRQRVALTRYAAPERNIALRKAKQVDPMTLAGGTVHIDGFNEIITLEVAQSGAPVFRCMDGTFRDLAGLRGTYRLIGKTDIAVRLVLSRLKKYAVKKAVFWLDAPVSNSGALKVRIAEIAEEMNFDAETELSGSVDKTLCDLPNVITGDSVILDRCSGWLNLNEEMIPGIPEAWIIDLTEREL</sequence>
<dbReference type="InterPro" id="IPR007368">
    <property type="entry name" value="DUF434"/>
</dbReference>
<proteinExistence type="predicted"/>